<dbReference type="KEGG" id="scl:sce5994"/>
<keyword evidence="2" id="KW-0732">Signal</keyword>
<feature type="compositionally biased region" description="Low complexity" evidence="1">
    <location>
        <begin position="164"/>
        <end position="191"/>
    </location>
</feature>
<dbReference type="EMBL" id="AM746676">
    <property type="protein sequence ID" value="CAN96158.1"/>
    <property type="molecule type" value="Genomic_DNA"/>
</dbReference>
<evidence type="ECO:0000313" key="4">
    <source>
        <dbReference type="Proteomes" id="UP000002139"/>
    </source>
</evidence>
<sequence>MNCSTRGALLLLFARLALTADRDFPVSVGISPSRRCPVPLAVSFRARGVRGDPHERRRAHHGGTDLTCSDFANLVRPGVLPRPSRPCRALRLPDSLAGTTSPASDDGDVNSAYRLADPGSSDGLAGTVVADHADAIGHHDRWELRAAAGAGEVAWSRFERGLSAAGRGSGMSSSSSSTGLSPTSCSTSSTAPRVPGKCSAGTIATATRRTRGGPKLALASRSNSRFPDGRQRQPAPGHRRIPL</sequence>
<dbReference type="eggNOG" id="COG1075">
    <property type="taxonomic scope" value="Bacteria"/>
</dbReference>
<keyword evidence="4" id="KW-1185">Reference proteome</keyword>
<feature type="chain" id="PRO_5002738999" description="Secreted protein" evidence="2">
    <location>
        <begin position="20"/>
        <end position="243"/>
    </location>
</feature>
<protein>
    <recommendedName>
        <fullName evidence="5">Secreted protein</fullName>
    </recommendedName>
</protein>
<dbReference type="Proteomes" id="UP000002139">
    <property type="component" value="Chromosome"/>
</dbReference>
<evidence type="ECO:0000256" key="1">
    <source>
        <dbReference type="SAM" id="MobiDB-lite"/>
    </source>
</evidence>
<feature type="signal peptide" evidence="2">
    <location>
        <begin position="1"/>
        <end position="19"/>
    </location>
</feature>
<evidence type="ECO:0000313" key="3">
    <source>
        <dbReference type="EMBL" id="CAN96158.1"/>
    </source>
</evidence>
<gene>
    <name evidence="3" type="ordered locus">sce5994</name>
</gene>
<feature type="region of interest" description="Disordered" evidence="1">
    <location>
        <begin position="164"/>
        <end position="243"/>
    </location>
</feature>
<evidence type="ECO:0000256" key="2">
    <source>
        <dbReference type="SAM" id="SignalP"/>
    </source>
</evidence>
<evidence type="ECO:0008006" key="5">
    <source>
        <dbReference type="Google" id="ProtNLM"/>
    </source>
</evidence>
<dbReference type="STRING" id="448385.sce5994"/>
<dbReference type="AlphaFoldDB" id="A9GC96"/>
<organism evidence="3 4">
    <name type="scientific">Sorangium cellulosum (strain So ce56)</name>
    <name type="common">Polyangium cellulosum (strain So ce56)</name>
    <dbReference type="NCBI Taxonomy" id="448385"/>
    <lineage>
        <taxon>Bacteria</taxon>
        <taxon>Pseudomonadati</taxon>
        <taxon>Myxococcota</taxon>
        <taxon>Polyangia</taxon>
        <taxon>Polyangiales</taxon>
        <taxon>Polyangiaceae</taxon>
        <taxon>Sorangium</taxon>
    </lineage>
</organism>
<feature type="region of interest" description="Disordered" evidence="1">
    <location>
        <begin position="92"/>
        <end position="115"/>
    </location>
</feature>
<name>A9GC96_SORC5</name>
<proteinExistence type="predicted"/>
<dbReference type="HOGENOM" id="CLU_1141992_0_0_7"/>
<reference evidence="3 4" key="1">
    <citation type="journal article" date="2007" name="Nat. Biotechnol.">
        <title>Complete genome sequence of the myxobacterium Sorangium cellulosum.</title>
        <authorList>
            <person name="Schneiker S."/>
            <person name="Perlova O."/>
            <person name="Kaiser O."/>
            <person name="Gerth K."/>
            <person name="Alici A."/>
            <person name="Altmeyer M.O."/>
            <person name="Bartels D."/>
            <person name="Bekel T."/>
            <person name="Beyer S."/>
            <person name="Bode E."/>
            <person name="Bode H.B."/>
            <person name="Bolten C.J."/>
            <person name="Choudhuri J.V."/>
            <person name="Doss S."/>
            <person name="Elnakady Y.A."/>
            <person name="Frank B."/>
            <person name="Gaigalat L."/>
            <person name="Goesmann A."/>
            <person name="Groeger C."/>
            <person name="Gross F."/>
            <person name="Jelsbak L."/>
            <person name="Jelsbak L."/>
            <person name="Kalinowski J."/>
            <person name="Kegler C."/>
            <person name="Knauber T."/>
            <person name="Konietzny S."/>
            <person name="Kopp M."/>
            <person name="Krause L."/>
            <person name="Krug D."/>
            <person name="Linke B."/>
            <person name="Mahmud T."/>
            <person name="Martinez-Arias R."/>
            <person name="McHardy A.C."/>
            <person name="Merai M."/>
            <person name="Meyer F."/>
            <person name="Mormann S."/>
            <person name="Munoz-Dorado J."/>
            <person name="Perez J."/>
            <person name="Pradella S."/>
            <person name="Rachid S."/>
            <person name="Raddatz G."/>
            <person name="Rosenau F."/>
            <person name="Rueckert C."/>
            <person name="Sasse F."/>
            <person name="Scharfe M."/>
            <person name="Schuster S.C."/>
            <person name="Suen G."/>
            <person name="Treuner-Lange A."/>
            <person name="Velicer G.J."/>
            <person name="Vorholter F.-J."/>
            <person name="Weissman K.J."/>
            <person name="Welch R.D."/>
            <person name="Wenzel S.C."/>
            <person name="Whitworth D.E."/>
            <person name="Wilhelm S."/>
            <person name="Wittmann C."/>
            <person name="Bloecker H."/>
            <person name="Puehler A."/>
            <person name="Mueller R."/>
        </authorList>
    </citation>
    <scope>NUCLEOTIDE SEQUENCE [LARGE SCALE GENOMIC DNA]</scope>
    <source>
        <strain evidence="4">So ce56</strain>
    </source>
</reference>
<accession>A9GC96</accession>